<dbReference type="EMBL" id="JAAGUZ010000028">
    <property type="protein sequence ID" value="NEW45253.1"/>
    <property type="molecule type" value="Genomic_DNA"/>
</dbReference>
<dbReference type="Proteomes" id="UP000470876">
    <property type="component" value="Unassembled WGS sequence"/>
</dbReference>
<dbReference type="GO" id="GO:0003955">
    <property type="term" value="F:NAD(P)H dehydrogenase (quinone) activity"/>
    <property type="evidence" value="ECO:0007669"/>
    <property type="project" value="TreeGrafter"/>
</dbReference>
<dbReference type="InterPro" id="IPR051169">
    <property type="entry name" value="NADH-Q_oxidoreductase"/>
</dbReference>
<protein>
    <submittedName>
        <fullName evidence="7">FAD-dependent oxidoreductase</fullName>
    </submittedName>
</protein>
<evidence type="ECO:0000256" key="1">
    <source>
        <dbReference type="ARBA" id="ARBA00001974"/>
    </source>
</evidence>
<reference evidence="9 10" key="1">
    <citation type="submission" date="2020-01" db="EMBL/GenBank/DDBJ databases">
        <title>Genetics and antimicrobial susceptibilities of Nocardia species isolated from the soil; a comparison with species isolated from humans.</title>
        <authorList>
            <person name="Carrasco G."/>
            <person name="Monzon S."/>
            <person name="Sansegundo M."/>
            <person name="Garcia E."/>
            <person name="Garrido N."/>
            <person name="Medina M.J."/>
            <person name="Villalon P."/>
            <person name="Ramirez-Arocha A.C."/>
            <person name="Jimenez P."/>
            <person name="Cuesta I."/>
            <person name="Valdezate S."/>
        </authorList>
    </citation>
    <scope>NUCLEOTIDE SEQUENCE [LARGE SCALE GENOMIC DNA]</scope>
    <source>
        <strain evidence="7 9">CNM20110639</strain>
        <strain evidence="8 10">CNM20110649</strain>
    </source>
</reference>
<dbReference type="PRINTS" id="PR00411">
    <property type="entry name" value="PNDRDTASEI"/>
</dbReference>
<dbReference type="Pfam" id="PF07992">
    <property type="entry name" value="Pyr_redox_2"/>
    <property type="match status" value="1"/>
</dbReference>
<comment type="similarity">
    <text evidence="2">Belongs to the NADH dehydrogenase family.</text>
</comment>
<evidence type="ECO:0000313" key="7">
    <source>
        <dbReference type="EMBL" id="NEW45253.1"/>
    </source>
</evidence>
<comment type="caution">
    <text evidence="7">The sequence shown here is derived from an EMBL/GenBank/DDBJ whole genome shotgun (WGS) entry which is preliminary data.</text>
</comment>
<keyword evidence="3" id="KW-0285">Flavoprotein</keyword>
<dbReference type="PRINTS" id="PR00368">
    <property type="entry name" value="FADPNR"/>
</dbReference>
<dbReference type="EMBL" id="JAAGUX010000008">
    <property type="protein sequence ID" value="NEW55350.1"/>
    <property type="molecule type" value="Genomic_DNA"/>
</dbReference>
<evidence type="ECO:0000256" key="2">
    <source>
        <dbReference type="ARBA" id="ARBA00005272"/>
    </source>
</evidence>
<gene>
    <name evidence="7" type="ORF">GV789_12415</name>
    <name evidence="8" type="ORF">GV794_06730</name>
</gene>
<keyword evidence="4" id="KW-0274">FAD</keyword>
<keyword evidence="10" id="KW-1185">Reference proteome</keyword>
<evidence type="ECO:0000313" key="10">
    <source>
        <dbReference type="Proteomes" id="UP000470876"/>
    </source>
</evidence>
<evidence type="ECO:0000313" key="9">
    <source>
        <dbReference type="Proteomes" id="UP000468928"/>
    </source>
</evidence>
<evidence type="ECO:0000313" key="8">
    <source>
        <dbReference type="EMBL" id="NEW55350.1"/>
    </source>
</evidence>
<evidence type="ECO:0000259" key="6">
    <source>
        <dbReference type="Pfam" id="PF07992"/>
    </source>
</evidence>
<feature type="domain" description="FAD/NAD(P)-binding" evidence="6">
    <location>
        <begin position="5"/>
        <end position="285"/>
    </location>
</feature>
<evidence type="ECO:0000256" key="3">
    <source>
        <dbReference type="ARBA" id="ARBA00022630"/>
    </source>
</evidence>
<dbReference type="GO" id="GO:0019646">
    <property type="term" value="P:aerobic electron transport chain"/>
    <property type="evidence" value="ECO:0007669"/>
    <property type="project" value="TreeGrafter"/>
</dbReference>
<keyword evidence="5" id="KW-0560">Oxidoreductase</keyword>
<comment type="cofactor">
    <cofactor evidence="1">
        <name>FAD</name>
        <dbReference type="ChEBI" id="CHEBI:57692"/>
    </cofactor>
</comment>
<dbReference type="Gene3D" id="3.50.50.100">
    <property type="match status" value="1"/>
</dbReference>
<dbReference type="InterPro" id="IPR023753">
    <property type="entry name" value="FAD/NAD-binding_dom"/>
</dbReference>
<dbReference type="PANTHER" id="PTHR42913">
    <property type="entry name" value="APOPTOSIS-INDUCING FACTOR 1"/>
    <property type="match status" value="1"/>
</dbReference>
<dbReference type="SUPFAM" id="SSF51905">
    <property type="entry name" value="FAD/NAD(P)-binding domain"/>
    <property type="match status" value="1"/>
</dbReference>
<dbReference type="InterPro" id="IPR036188">
    <property type="entry name" value="FAD/NAD-bd_sf"/>
</dbReference>
<dbReference type="PANTHER" id="PTHR42913:SF3">
    <property type="entry name" value="64 KDA MITOCHONDRIAL NADH DEHYDROGENASE (EUROFUNG)"/>
    <property type="match status" value="1"/>
</dbReference>
<proteinExistence type="inferred from homology"/>
<dbReference type="Proteomes" id="UP000468928">
    <property type="component" value="Unassembled WGS sequence"/>
</dbReference>
<dbReference type="AlphaFoldDB" id="A0A6P1D900"/>
<organism evidence="7 9">
    <name type="scientific">Nocardia cyriacigeorgica</name>
    <dbReference type="NCBI Taxonomy" id="135487"/>
    <lineage>
        <taxon>Bacteria</taxon>
        <taxon>Bacillati</taxon>
        <taxon>Actinomycetota</taxon>
        <taxon>Actinomycetes</taxon>
        <taxon>Mycobacteriales</taxon>
        <taxon>Nocardiaceae</taxon>
        <taxon>Nocardia</taxon>
    </lineage>
</organism>
<evidence type="ECO:0000256" key="5">
    <source>
        <dbReference type="ARBA" id="ARBA00023002"/>
    </source>
</evidence>
<evidence type="ECO:0000256" key="4">
    <source>
        <dbReference type="ARBA" id="ARBA00022827"/>
    </source>
</evidence>
<name>A0A6P1D900_9NOCA</name>
<sequence length="392" mass="41850">MTRHEVLILGAGYAGMSAAVNLGARVKRRDDVRVTVVNAGERFVERLRLHQTATGQRLADFDIPELLDGIGVGFVRGRVREIDPEANTVRLDDQRLMHYDKLVYALGGVADTGRVPGADEYAFTLDSVADAAGLAVHLDRLGSGTVVVGGAGLTGIESAAEIAERHPQLRVLLLGRDEPGASMAAKPGAYLRAALDRLGVEVRSGVDVVKVLADSVELADGESIATDAVLWTSGVRAVPLAAAAGLAVDELGRIITDPSLRSISHPNVYAIGDAAAIEQGYGLMHGTCQSGMPTGVHAAVSLHRELKGKQPKSFRFGYYHTPVSVGRNDAVVQFTKPDGSPRHWYLTGNRATWYKETVNAAPWPTFLRMTRFPGSGAIWPTGGRYTRRAGAL</sequence>
<accession>A0A6P1D900</accession>